<dbReference type="RefSeq" id="WP_340522954.1">
    <property type="nucleotide sequence ID" value="NZ_FMSH01000132.1"/>
</dbReference>
<dbReference type="EMBL" id="FMSH01000132">
    <property type="protein sequence ID" value="SCU74978.1"/>
    <property type="molecule type" value="Genomic_DNA"/>
</dbReference>
<reference evidence="4" key="1">
    <citation type="submission" date="2016-09" db="EMBL/GenBank/DDBJ databases">
        <authorList>
            <person name="Capua I."/>
            <person name="De Benedictis P."/>
            <person name="Joannis T."/>
            <person name="Lombin L.H."/>
            <person name="Cattoli G."/>
        </authorList>
    </citation>
    <scope>NUCLEOTIDE SEQUENCE</scope>
    <source>
        <strain evidence="4">B9</strain>
    </source>
</reference>
<evidence type="ECO:0000256" key="1">
    <source>
        <dbReference type="ARBA" id="ARBA00006499"/>
    </source>
</evidence>
<accession>A0A1K0ICF3</accession>
<organism evidence="4">
    <name type="scientific">Cupriavidus necator</name>
    <name type="common">Alcaligenes eutrophus</name>
    <name type="synonym">Ralstonia eutropha</name>
    <dbReference type="NCBI Taxonomy" id="106590"/>
    <lineage>
        <taxon>Bacteria</taxon>
        <taxon>Pseudomonadati</taxon>
        <taxon>Pseudomonadota</taxon>
        <taxon>Betaproteobacteria</taxon>
        <taxon>Burkholderiales</taxon>
        <taxon>Burkholderiaceae</taxon>
        <taxon>Cupriavidus</taxon>
    </lineage>
</organism>
<comment type="similarity">
    <text evidence="1">Belongs to the AB hydrolase superfamily. AB hydrolase 2 family.</text>
</comment>
<keyword evidence="2 4" id="KW-0378">Hydrolase</keyword>
<feature type="domain" description="Phospholipase/carboxylesterase/thioesterase" evidence="3">
    <location>
        <begin position="16"/>
        <end position="218"/>
    </location>
</feature>
<dbReference type="Pfam" id="PF02230">
    <property type="entry name" value="Abhydrolase_2"/>
    <property type="match status" value="1"/>
</dbReference>
<dbReference type="AlphaFoldDB" id="A0A1K0ICF3"/>
<dbReference type="InterPro" id="IPR050565">
    <property type="entry name" value="LYPA1-2/EST-like"/>
</dbReference>
<dbReference type="Gene3D" id="3.40.50.1820">
    <property type="entry name" value="alpha/beta hydrolase"/>
    <property type="match status" value="1"/>
</dbReference>
<evidence type="ECO:0000313" key="4">
    <source>
        <dbReference type="EMBL" id="SCU74978.1"/>
    </source>
</evidence>
<dbReference type="SUPFAM" id="SSF53474">
    <property type="entry name" value="alpha/beta-Hydrolases"/>
    <property type="match status" value="1"/>
</dbReference>
<dbReference type="PANTHER" id="PTHR10655:SF17">
    <property type="entry name" value="LYSOPHOSPHOLIPASE-LIKE PROTEIN 1"/>
    <property type="match status" value="1"/>
</dbReference>
<dbReference type="PANTHER" id="PTHR10655">
    <property type="entry name" value="LYSOPHOSPHOLIPASE-RELATED"/>
    <property type="match status" value="1"/>
</dbReference>
<protein>
    <submittedName>
        <fullName evidence="4">Carboxylesterase 2</fullName>
        <ecNumber evidence="4">3.1.1.1</ecNumber>
    </submittedName>
</protein>
<sequence length="230" mass="24040">MSELLPAIEIETAPNPACAVIWMHGLGADGSDFAPVVPELRLPAAPGVRFIFPHAPAIPVTCNGGYVMPAWYDIYSLDESGRRADEAGIRASCEAIRARIARENARGIPTHRIVLAGFSQGGAIAYTAGLSHAETLAGIVALSTYIPAPAALAAEANAANATTPVFAAHGTQDDVVPLQLGVAARDFVQARQHPVTWHTYPMGHSVCLEEIAAIGAWLAARFAQAATAQS</sequence>
<evidence type="ECO:0000256" key="2">
    <source>
        <dbReference type="ARBA" id="ARBA00022801"/>
    </source>
</evidence>
<dbReference type="GO" id="GO:0106435">
    <property type="term" value="F:carboxylesterase activity"/>
    <property type="evidence" value="ECO:0007669"/>
    <property type="project" value="UniProtKB-EC"/>
</dbReference>
<dbReference type="EC" id="3.1.1.1" evidence="4"/>
<evidence type="ECO:0000259" key="3">
    <source>
        <dbReference type="Pfam" id="PF02230"/>
    </source>
</evidence>
<gene>
    <name evidence="4" type="primary">estB</name>
    <name evidence="4" type="ORF">CNECB9_2170009</name>
</gene>
<dbReference type="InterPro" id="IPR003140">
    <property type="entry name" value="PLipase/COase/thioEstase"/>
</dbReference>
<dbReference type="InterPro" id="IPR029058">
    <property type="entry name" value="AB_hydrolase_fold"/>
</dbReference>
<name>A0A1K0ICF3_CUPNE</name>
<proteinExistence type="inferred from homology"/>